<sequence length="378" mass="42942">MASLNDLPTEVLIMITRHLVRDIYAPDRKALCSLSLTCRATRTVAKAALFENFCISMDKEAQSYFLLRERDPDFGFDVTLAPVRTADSGWSVPVLKQLGELNRLDKLALYNLSRIPARILERPVFLTLCGDIQLMDPPLPGSASDGTMTLSSPDLLFKSLRKLVLDCGHLFEKRRPFHNLGRPRLRWSFPDMPVLVDLTLRGVRGGSALLDVLEACLSQLQRLVVALSEDIGCQAVKLMLPLARQLQVFELWFPSLTMWLRHPIAKWIAAIPKTAPLECIYAGVNVDIEYRVHWTGAPTAPEITKTVDDLALEIEKFDQGHALRKVRIELCDNLKILHLDNLWEIEVDLTQLRRVCKERCIELRTPPSWLRSIPMCTR</sequence>
<accession>A0A238FK51</accession>
<protein>
    <submittedName>
        <fullName evidence="2">BQ2448_3136 protein</fullName>
    </submittedName>
</protein>
<dbReference type="AlphaFoldDB" id="A0A238FK51"/>
<dbReference type="InterPro" id="IPR001810">
    <property type="entry name" value="F-box_dom"/>
</dbReference>
<evidence type="ECO:0000313" key="3">
    <source>
        <dbReference type="Proteomes" id="UP000198372"/>
    </source>
</evidence>
<dbReference type="EMBL" id="FMSP01000007">
    <property type="protein sequence ID" value="SCV71548.1"/>
    <property type="molecule type" value="Genomic_DNA"/>
</dbReference>
<dbReference type="Pfam" id="PF12937">
    <property type="entry name" value="F-box-like"/>
    <property type="match status" value="1"/>
</dbReference>
<name>A0A238FK51_9BASI</name>
<keyword evidence="3" id="KW-1185">Reference proteome</keyword>
<gene>
    <name evidence="2" type="ORF">BQ2448_3136</name>
</gene>
<dbReference type="Proteomes" id="UP000198372">
    <property type="component" value="Unassembled WGS sequence"/>
</dbReference>
<organism evidence="2 3">
    <name type="scientific">Microbotryum intermedium</name>
    <dbReference type="NCBI Taxonomy" id="269621"/>
    <lineage>
        <taxon>Eukaryota</taxon>
        <taxon>Fungi</taxon>
        <taxon>Dikarya</taxon>
        <taxon>Basidiomycota</taxon>
        <taxon>Pucciniomycotina</taxon>
        <taxon>Microbotryomycetes</taxon>
        <taxon>Microbotryales</taxon>
        <taxon>Microbotryaceae</taxon>
        <taxon>Microbotryum</taxon>
    </lineage>
</organism>
<reference evidence="3" key="1">
    <citation type="submission" date="2016-09" db="EMBL/GenBank/DDBJ databases">
        <authorList>
            <person name="Jeantristanb JTB J.-T."/>
            <person name="Ricardo R."/>
        </authorList>
    </citation>
    <scope>NUCLEOTIDE SEQUENCE [LARGE SCALE GENOMIC DNA]</scope>
</reference>
<proteinExistence type="predicted"/>
<feature type="domain" description="F-box" evidence="1">
    <location>
        <begin position="4"/>
        <end position="55"/>
    </location>
</feature>
<evidence type="ECO:0000259" key="1">
    <source>
        <dbReference type="Pfam" id="PF12937"/>
    </source>
</evidence>
<evidence type="ECO:0000313" key="2">
    <source>
        <dbReference type="EMBL" id="SCV71548.1"/>
    </source>
</evidence>